<evidence type="ECO:0008006" key="3">
    <source>
        <dbReference type="Google" id="ProtNLM"/>
    </source>
</evidence>
<evidence type="ECO:0000313" key="2">
    <source>
        <dbReference type="Proteomes" id="UP000318538"/>
    </source>
</evidence>
<gene>
    <name evidence="1" type="ORF">K227x_52550</name>
</gene>
<dbReference type="EMBL" id="CP036525">
    <property type="protein sequence ID" value="QDT06834.1"/>
    <property type="molecule type" value="Genomic_DNA"/>
</dbReference>
<dbReference type="PANTHER" id="PTHR41368">
    <property type="entry name" value="PROTEIN YGHO"/>
    <property type="match status" value="1"/>
</dbReference>
<dbReference type="Gene3D" id="3.40.630.30">
    <property type="match status" value="1"/>
</dbReference>
<evidence type="ECO:0000313" key="1">
    <source>
        <dbReference type="EMBL" id="QDT06834.1"/>
    </source>
</evidence>
<dbReference type="AlphaFoldDB" id="A0A517NI79"/>
<dbReference type="PANTHER" id="PTHR41368:SF1">
    <property type="entry name" value="PROTEIN YGHO"/>
    <property type="match status" value="1"/>
</dbReference>
<dbReference type="KEGG" id="rlc:K227x_52550"/>
<name>A0A517NI79_9BACT</name>
<reference evidence="1 2" key="1">
    <citation type="submission" date="2019-02" db="EMBL/GenBank/DDBJ databases">
        <title>Deep-cultivation of Planctomycetes and their phenomic and genomic characterization uncovers novel biology.</title>
        <authorList>
            <person name="Wiegand S."/>
            <person name="Jogler M."/>
            <person name="Boedeker C."/>
            <person name="Pinto D."/>
            <person name="Vollmers J."/>
            <person name="Rivas-Marin E."/>
            <person name="Kohn T."/>
            <person name="Peeters S.H."/>
            <person name="Heuer A."/>
            <person name="Rast P."/>
            <person name="Oberbeckmann S."/>
            <person name="Bunk B."/>
            <person name="Jeske O."/>
            <person name="Meyerdierks A."/>
            <person name="Storesund J.E."/>
            <person name="Kallscheuer N."/>
            <person name="Luecker S."/>
            <person name="Lage O.M."/>
            <person name="Pohl T."/>
            <person name="Merkel B.J."/>
            <person name="Hornburger P."/>
            <person name="Mueller R.-W."/>
            <person name="Bruemmer F."/>
            <person name="Labrenz M."/>
            <person name="Spormann A.M."/>
            <person name="Op den Camp H."/>
            <person name="Overmann J."/>
            <person name="Amann R."/>
            <person name="Jetten M.S.M."/>
            <person name="Mascher T."/>
            <person name="Medema M.H."/>
            <person name="Devos D.P."/>
            <person name="Kaster A.-K."/>
            <person name="Ovreas L."/>
            <person name="Rohde M."/>
            <person name="Galperin M.Y."/>
            <person name="Jogler C."/>
        </authorList>
    </citation>
    <scope>NUCLEOTIDE SEQUENCE [LARGE SCALE GENOMIC DNA]</scope>
    <source>
        <strain evidence="1 2">K22_7</strain>
    </source>
</reference>
<dbReference type="InterPro" id="IPR016181">
    <property type="entry name" value="Acyl_CoA_acyltransferase"/>
</dbReference>
<sequence length="402" mass="45373">MLAIGVLIGLVVRAKPIQGIPTVMSTLIVRKIESSRDIQRFLQLPWALYQDDPQWSPPVLAEMRMRLNPKKNPYFEHAEAAMFLAERDGIPVGRITAQVCQLAQIHQQAGDGHFGFFECEDSQATADALFAAAADWLRQRGMKRMLGPFNLSINEEAGLLVDGFHRPPYVFMAHSLPRYQHNFDQAGFAKEVDLYAYLLEVEKAFPDRIERIIHSAARDPRIKLRTVNQRNLEAELHQVLSIFNEAWSNNWGHIPMTEAEVDDMAMMVRRLFGTDSVVLAEVGGEVAGFIVAIANLNELTADLDGRLFPLGWLKLLYRMKFGSCPSVRVPLMGIRPQYQSSRTGAAITFAMIDFCRQAYAPMQVKHCEMSWILETNSAMRGILEAAGSTLDKTYRIYSKPIV</sequence>
<dbReference type="Proteomes" id="UP000318538">
    <property type="component" value="Chromosome"/>
</dbReference>
<dbReference type="InterPro" id="IPR039968">
    <property type="entry name" value="BcerS-like"/>
</dbReference>
<keyword evidence="2" id="KW-1185">Reference proteome</keyword>
<organism evidence="1 2">
    <name type="scientific">Rubripirellula lacrimiformis</name>
    <dbReference type="NCBI Taxonomy" id="1930273"/>
    <lineage>
        <taxon>Bacteria</taxon>
        <taxon>Pseudomonadati</taxon>
        <taxon>Planctomycetota</taxon>
        <taxon>Planctomycetia</taxon>
        <taxon>Pirellulales</taxon>
        <taxon>Pirellulaceae</taxon>
        <taxon>Rubripirellula</taxon>
    </lineage>
</organism>
<accession>A0A517NI79</accession>
<dbReference type="SUPFAM" id="SSF55729">
    <property type="entry name" value="Acyl-CoA N-acyltransferases (Nat)"/>
    <property type="match status" value="1"/>
</dbReference>
<proteinExistence type="predicted"/>
<protein>
    <recommendedName>
        <fullName evidence="3">N-acetyltransferase domain-containing protein</fullName>
    </recommendedName>
</protein>